<dbReference type="PANTHER" id="PTHR46116">
    <property type="entry name" value="(E3-INDEPENDENT) E2 UBIQUITIN-CONJUGATING ENZYME"/>
    <property type="match status" value="1"/>
</dbReference>
<feature type="region of interest" description="Disordered" evidence="3">
    <location>
        <begin position="1"/>
        <end position="37"/>
    </location>
</feature>
<dbReference type="CDD" id="cd23810">
    <property type="entry name" value="UBCc_BIRC6"/>
    <property type="match status" value="1"/>
</dbReference>
<feature type="compositionally biased region" description="Basic and acidic residues" evidence="3">
    <location>
        <begin position="22"/>
        <end position="37"/>
    </location>
</feature>
<evidence type="ECO:0000313" key="5">
    <source>
        <dbReference type="EMBL" id="CEP00291.1"/>
    </source>
</evidence>
<dbReference type="Proteomes" id="UP000039324">
    <property type="component" value="Unassembled WGS sequence"/>
</dbReference>
<keyword evidence="1" id="KW-0808">Transferase</keyword>
<keyword evidence="6" id="KW-0496">Mitochondrion</keyword>
<dbReference type="AlphaFoldDB" id="A0A0G4IZ31"/>
<dbReference type="STRING" id="37360.A0A0G4IZ31"/>
<reference evidence="6 8" key="2">
    <citation type="submission" date="2018-03" db="EMBL/GenBank/DDBJ databases">
        <authorList>
            <person name="Fogelqvist J."/>
        </authorList>
    </citation>
    <scope>NUCLEOTIDE SEQUENCE [LARGE SCALE GENOMIC DNA]</scope>
</reference>
<evidence type="ECO:0000256" key="2">
    <source>
        <dbReference type="ARBA" id="ARBA00022786"/>
    </source>
</evidence>
<gene>
    <name evidence="5" type="ORF">PBRA_008025</name>
    <name evidence="6" type="ORF">PLBR_LOCUS2287</name>
</gene>
<dbReference type="Gene3D" id="3.10.110.10">
    <property type="entry name" value="Ubiquitin Conjugating Enzyme"/>
    <property type="match status" value="1"/>
</dbReference>
<dbReference type="Pfam" id="PF00179">
    <property type="entry name" value="UQ_con"/>
    <property type="match status" value="1"/>
</dbReference>
<dbReference type="GO" id="GO:0016740">
    <property type="term" value="F:transferase activity"/>
    <property type="evidence" value="ECO:0007669"/>
    <property type="project" value="UniProtKB-KW"/>
</dbReference>
<dbReference type="InterPro" id="IPR016135">
    <property type="entry name" value="UBQ-conjugating_enzyme/RWD"/>
</dbReference>
<dbReference type="OrthoDB" id="47801at2759"/>
<protein>
    <recommendedName>
        <fullName evidence="4">UBC core domain-containing protein</fullName>
    </recommendedName>
</protein>
<keyword evidence="7" id="KW-1185">Reference proteome</keyword>
<keyword evidence="2" id="KW-0833">Ubl conjugation pathway</keyword>
<dbReference type="SUPFAM" id="SSF54495">
    <property type="entry name" value="UBC-like"/>
    <property type="match status" value="1"/>
</dbReference>
<evidence type="ECO:0000313" key="8">
    <source>
        <dbReference type="Proteomes" id="UP000290189"/>
    </source>
</evidence>
<feature type="domain" description="UBC core" evidence="4">
    <location>
        <begin position="302"/>
        <end position="466"/>
    </location>
</feature>
<organism evidence="5 7">
    <name type="scientific">Plasmodiophora brassicae</name>
    <name type="common">Clubroot disease agent</name>
    <dbReference type="NCBI Taxonomy" id="37360"/>
    <lineage>
        <taxon>Eukaryota</taxon>
        <taxon>Sar</taxon>
        <taxon>Rhizaria</taxon>
        <taxon>Endomyxa</taxon>
        <taxon>Phytomyxea</taxon>
        <taxon>Plasmodiophorida</taxon>
        <taxon>Plasmodiophoridae</taxon>
        <taxon>Plasmodiophora</taxon>
    </lineage>
</organism>
<evidence type="ECO:0000313" key="7">
    <source>
        <dbReference type="Proteomes" id="UP000039324"/>
    </source>
</evidence>
<name>A0A0G4IZ31_PLABS</name>
<evidence type="ECO:0000259" key="4">
    <source>
        <dbReference type="PROSITE" id="PS50127"/>
    </source>
</evidence>
<dbReference type="Proteomes" id="UP000290189">
    <property type="component" value="Unassembled WGS sequence"/>
</dbReference>
<evidence type="ECO:0000256" key="1">
    <source>
        <dbReference type="ARBA" id="ARBA00022679"/>
    </source>
</evidence>
<dbReference type="SMART" id="SM00212">
    <property type="entry name" value="UBCc"/>
    <property type="match status" value="1"/>
</dbReference>
<dbReference type="PROSITE" id="PS50127">
    <property type="entry name" value="UBC_2"/>
    <property type="match status" value="1"/>
</dbReference>
<evidence type="ECO:0000313" key="6">
    <source>
        <dbReference type="EMBL" id="SPQ95072.1"/>
    </source>
</evidence>
<dbReference type="InterPro" id="IPR000608">
    <property type="entry name" value="UBC"/>
</dbReference>
<accession>A0A0G4IZ31</accession>
<reference evidence="5 7" key="1">
    <citation type="submission" date="2015-02" db="EMBL/GenBank/DDBJ databases">
        <authorList>
            <person name="Chooi Y.-H."/>
        </authorList>
    </citation>
    <scope>NUCLEOTIDE SEQUENCE [LARGE SCALE GENOMIC DNA]</scope>
    <source>
        <strain evidence="5">E3</strain>
    </source>
</reference>
<dbReference type="PANTHER" id="PTHR46116:SF39">
    <property type="entry name" value="BACULOVIRAL IAP REPEAT-CONTAINING PROTEIN 6"/>
    <property type="match status" value="1"/>
</dbReference>
<sequence>MARDSKTNARRRTAAGVSAPQKRPDGEPNGKADRTGEYETLLRSRLDRLHALVYGERGGASGGQKKTSSITSLFKAALKTGGRSRAVASGIGYGGWSSFDARTMVKSETKMSGQVSKLLDEITSQLSSMDDEANIDGICDLLTDGSILSIVRIMLCSDSLVAIDLYRKAHVSALAFSKIIGERSELASVGSARVIATPTGWKCLWDVIGDVERIATSAHNMYAKDETETYIHSMQVAREILSQVELPSDAPETESTQGRPVEQDIAAQYCLEMSRHKFALVPHFRNHHFAKGAPNSGSIPPAVCKRLSKEYASLEHSLPVTFDSSILVRASEQNLCLAKVLIFAPPNTPYANGAFGFDVMFPQNYPNVPPKVHFLTTGRNTFRFNPNLYDNGYVCLSLLGTWSGRSSETWSPETSTFLQVVISLQSMVLGVPEPYYNEPGYENHPKPSASSAYNKNIYPNTMRFAIGEQIRNPCDEFRDAIRTHFHRKSHIIEKQAQAWGTGGDRTGALSALRSLAKEMAA</sequence>
<proteinExistence type="predicted"/>
<dbReference type="EMBL" id="OVEO01000003">
    <property type="protein sequence ID" value="SPQ95072.1"/>
    <property type="molecule type" value="Genomic_DNA"/>
</dbReference>
<geneLocation type="mitochondrion" evidence="6"/>
<dbReference type="EMBL" id="CDSF01000100">
    <property type="protein sequence ID" value="CEP00291.1"/>
    <property type="molecule type" value="Genomic_DNA"/>
</dbReference>
<evidence type="ECO:0000256" key="3">
    <source>
        <dbReference type="SAM" id="MobiDB-lite"/>
    </source>
</evidence>